<dbReference type="RefSeq" id="WP_102733090.1">
    <property type="nucleotide sequence ID" value="NZ_CACRSS010000004.1"/>
</dbReference>
<keyword evidence="2" id="KW-0238">DNA-binding</keyword>
<keyword evidence="3" id="KW-0233">DNA recombination</keyword>
<dbReference type="GO" id="GO:0015074">
    <property type="term" value="P:DNA integration"/>
    <property type="evidence" value="ECO:0007669"/>
    <property type="project" value="InterPro"/>
</dbReference>
<comment type="similarity">
    <text evidence="1">Belongs to the 'phage' integrase family.</text>
</comment>
<dbReference type="AlphaFoldDB" id="A0A6N2T2K9"/>
<dbReference type="Gene3D" id="1.10.443.10">
    <property type="entry name" value="Intergrase catalytic core"/>
    <property type="match status" value="1"/>
</dbReference>
<protein>
    <recommendedName>
        <fullName evidence="4">Tyr recombinase domain-containing protein</fullName>
    </recommendedName>
</protein>
<evidence type="ECO:0000259" key="4">
    <source>
        <dbReference type="PROSITE" id="PS51898"/>
    </source>
</evidence>
<evidence type="ECO:0000256" key="2">
    <source>
        <dbReference type="ARBA" id="ARBA00023125"/>
    </source>
</evidence>
<dbReference type="InterPro" id="IPR013762">
    <property type="entry name" value="Integrase-like_cat_sf"/>
</dbReference>
<dbReference type="GO" id="GO:0003677">
    <property type="term" value="F:DNA binding"/>
    <property type="evidence" value="ECO:0007669"/>
    <property type="project" value="UniProtKB-KW"/>
</dbReference>
<feature type="domain" description="Tyr recombinase" evidence="4">
    <location>
        <begin position="198"/>
        <end position="368"/>
    </location>
</feature>
<accession>A0A6N2T2K9</accession>
<dbReference type="PROSITE" id="PS51898">
    <property type="entry name" value="TYR_RECOMBINASE"/>
    <property type="match status" value="1"/>
</dbReference>
<dbReference type="PANTHER" id="PTHR30349">
    <property type="entry name" value="PHAGE INTEGRASE-RELATED"/>
    <property type="match status" value="1"/>
</dbReference>
<dbReference type="InterPro" id="IPR050090">
    <property type="entry name" value="Tyrosine_recombinase_XerCD"/>
</dbReference>
<evidence type="ECO:0000256" key="3">
    <source>
        <dbReference type="ARBA" id="ARBA00023172"/>
    </source>
</evidence>
<organism evidence="5">
    <name type="scientific">Akkermansia muciniphila</name>
    <dbReference type="NCBI Taxonomy" id="239935"/>
    <lineage>
        <taxon>Bacteria</taxon>
        <taxon>Pseudomonadati</taxon>
        <taxon>Verrucomicrobiota</taxon>
        <taxon>Verrucomicrobiia</taxon>
        <taxon>Verrucomicrobiales</taxon>
        <taxon>Akkermansiaceae</taxon>
        <taxon>Akkermansia</taxon>
    </lineage>
</organism>
<dbReference type="InterPro" id="IPR011010">
    <property type="entry name" value="DNA_brk_join_enz"/>
</dbReference>
<proteinExistence type="inferred from homology"/>
<dbReference type="GO" id="GO:0006310">
    <property type="term" value="P:DNA recombination"/>
    <property type="evidence" value="ECO:0007669"/>
    <property type="project" value="UniProtKB-KW"/>
</dbReference>
<dbReference type="SUPFAM" id="SSF56349">
    <property type="entry name" value="DNA breaking-rejoining enzymes"/>
    <property type="match status" value="1"/>
</dbReference>
<gene>
    <name evidence="5" type="ORF">AMLFYP55_02388</name>
</gene>
<dbReference type="OrthoDB" id="197284at2"/>
<sequence>MAAKKFKLCRLVQENDGRFRVYWNTINPDGSTRNNKCRVKDRKEGLEKCRILEEELSQTGLVEETIIDPEDRIMIDRFYKTNPSISLAEFIRRYMSFVAHPKQSRRVGDLFKEWKKHKLLTASNRENIRLTLSRVNVFKEVFGKKIVSTIQKDEVEKWLYGLDIAEKTRQHYRAAVISFFKWCEIDMTNIKCPKAVRPEPGIYSVDEAVQILHYTKVHQNKMLAPLVIAMFCGVRLSEFEYITWEELDLSNPDEDGDFYLSGGKTGRRIVHLPNVAKKWLLTCEHTNGLVFDFGRCKKHVDRIYDAFRRTIPEYVEAKQNGYRHSYCTYKVTCFGNMASVADEMGNSIQMIRKHYYKPTRKKDAELYWKLTPEYVDSLNLD</sequence>
<evidence type="ECO:0000313" key="5">
    <source>
        <dbReference type="EMBL" id="VYS99018.1"/>
    </source>
</evidence>
<reference evidence="5" key="1">
    <citation type="submission" date="2019-11" db="EMBL/GenBank/DDBJ databases">
        <authorList>
            <person name="Feng L."/>
        </authorList>
    </citation>
    <scope>NUCLEOTIDE SEQUENCE</scope>
    <source>
        <strain evidence="5">AMuciniphilaLFYP55</strain>
    </source>
</reference>
<name>A0A6N2T2K9_9BACT</name>
<evidence type="ECO:0000256" key="1">
    <source>
        <dbReference type="ARBA" id="ARBA00008857"/>
    </source>
</evidence>
<dbReference type="InterPro" id="IPR002104">
    <property type="entry name" value="Integrase_catalytic"/>
</dbReference>
<dbReference type="EMBL" id="CACRSS010000004">
    <property type="protein sequence ID" value="VYS99018.1"/>
    <property type="molecule type" value="Genomic_DNA"/>
</dbReference>
<dbReference type="PANTHER" id="PTHR30349:SF41">
    <property type="entry name" value="INTEGRASE_RECOMBINASE PROTEIN MJ0367-RELATED"/>
    <property type="match status" value="1"/>
</dbReference>